<evidence type="ECO:0000256" key="9">
    <source>
        <dbReference type="ARBA" id="ARBA00022840"/>
    </source>
</evidence>
<dbReference type="GO" id="GO:0006303">
    <property type="term" value="P:double-strand break repair via nonhomologous end joining"/>
    <property type="evidence" value="ECO:0007669"/>
    <property type="project" value="InterPro"/>
</dbReference>
<keyword evidence="13" id="KW-0539">Nucleus</keyword>
<dbReference type="GO" id="GO:0005524">
    <property type="term" value="F:ATP binding"/>
    <property type="evidence" value="ECO:0007669"/>
    <property type="project" value="UniProtKB-KW"/>
</dbReference>
<accession>A0A914X5S7</accession>
<comment type="similarity">
    <text evidence="3">Belongs to the ku80 family.</text>
</comment>
<keyword evidence="15" id="KW-0472">Membrane</keyword>
<feature type="transmembrane region" description="Helical" evidence="15">
    <location>
        <begin position="149"/>
        <end position="176"/>
    </location>
</feature>
<evidence type="ECO:0000256" key="8">
    <source>
        <dbReference type="ARBA" id="ARBA00022806"/>
    </source>
</evidence>
<evidence type="ECO:0000313" key="18">
    <source>
        <dbReference type="WBParaSite" id="PSAMB.scaffold682size43866.g7934.t1"/>
    </source>
</evidence>
<keyword evidence="9" id="KW-0067">ATP-binding</keyword>
<keyword evidence="6" id="KW-0227">DNA damage</keyword>
<name>A0A914X5S7_9BILA</name>
<evidence type="ECO:0000256" key="15">
    <source>
        <dbReference type="SAM" id="Phobius"/>
    </source>
</evidence>
<evidence type="ECO:0000256" key="2">
    <source>
        <dbReference type="ARBA" id="ARBA00004286"/>
    </source>
</evidence>
<evidence type="ECO:0000259" key="16">
    <source>
        <dbReference type="PROSITE" id="PS50234"/>
    </source>
</evidence>
<feature type="transmembrane region" description="Helical" evidence="15">
    <location>
        <begin position="210"/>
        <end position="235"/>
    </location>
</feature>
<evidence type="ECO:0000256" key="7">
    <source>
        <dbReference type="ARBA" id="ARBA00022801"/>
    </source>
</evidence>
<dbReference type="InterPro" id="IPR036494">
    <property type="entry name" value="Ku_C_sf"/>
</dbReference>
<dbReference type="Gene3D" id="2.40.290.10">
    <property type="match status" value="1"/>
</dbReference>
<evidence type="ECO:0000313" key="17">
    <source>
        <dbReference type="Proteomes" id="UP000887566"/>
    </source>
</evidence>
<dbReference type="GO" id="GO:0003684">
    <property type="term" value="F:damaged DNA binding"/>
    <property type="evidence" value="ECO:0007669"/>
    <property type="project" value="InterPro"/>
</dbReference>
<dbReference type="Pfam" id="PF02735">
    <property type="entry name" value="Ku"/>
    <property type="match status" value="1"/>
</dbReference>
<dbReference type="InterPro" id="IPR005161">
    <property type="entry name" value="Ku_N"/>
</dbReference>
<evidence type="ECO:0000256" key="5">
    <source>
        <dbReference type="ARBA" id="ARBA00022741"/>
    </source>
</evidence>
<keyword evidence="8" id="KW-0347">Helicase</keyword>
<comment type="subcellular location">
    <subcellularLocation>
        <location evidence="2">Chromosome</location>
    </subcellularLocation>
    <subcellularLocation>
        <location evidence="1">Nucleus</location>
    </subcellularLocation>
</comment>
<keyword evidence="17" id="KW-1185">Reference proteome</keyword>
<dbReference type="WBParaSite" id="PSAMB.scaffold682size43866.g7934.t1">
    <property type="protein sequence ID" value="PSAMB.scaffold682size43866.g7934.t1"/>
    <property type="gene ID" value="PSAMB.scaffold682size43866.g7934"/>
</dbReference>
<evidence type="ECO:0000256" key="14">
    <source>
        <dbReference type="SAM" id="MobiDB-lite"/>
    </source>
</evidence>
<feature type="region of interest" description="Disordered" evidence="14">
    <location>
        <begin position="1069"/>
        <end position="1089"/>
    </location>
</feature>
<dbReference type="Gene3D" id="3.40.50.410">
    <property type="entry name" value="von Willebrand factor, type A domain"/>
    <property type="match status" value="1"/>
</dbReference>
<dbReference type="SUPFAM" id="SSF53300">
    <property type="entry name" value="vWA-like"/>
    <property type="match status" value="1"/>
</dbReference>
<dbReference type="PANTHER" id="PTHR12604:SF4">
    <property type="entry name" value="X-RAY REPAIR CROSS-COMPLEMENTING PROTEIN 5"/>
    <property type="match status" value="1"/>
</dbReference>
<dbReference type="Proteomes" id="UP000887566">
    <property type="component" value="Unplaced"/>
</dbReference>
<dbReference type="AlphaFoldDB" id="A0A914X5S7"/>
<dbReference type="Pfam" id="PF03731">
    <property type="entry name" value="Ku_N"/>
    <property type="match status" value="1"/>
</dbReference>
<evidence type="ECO:0000256" key="1">
    <source>
        <dbReference type="ARBA" id="ARBA00004123"/>
    </source>
</evidence>
<dbReference type="Pfam" id="PF08785">
    <property type="entry name" value="Ku_PK_bind"/>
    <property type="match status" value="1"/>
</dbReference>
<dbReference type="PANTHER" id="PTHR12604">
    <property type="entry name" value="KU AUTOANTIGEN DNA HELICASE"/>
    <property type="match status" value="1"/>
</dbReference>
<dbReference type="InterPro" id="IPR014893">
    <property type="entry name" value="Ku_PK_bind"/>
</dbReference>
<proteinExistence type="inferred from homology"/>
<feature type="region of interest" description="Disordered" evidence="14">
    <location>
        <begin position="510"/>
        <end position="542"/>
    </location>
</feature>
<dbReference type="InterPro" id="IPR016194">
    <property type="entry name" value="SPOC-like_C_dom_sf"/>
</dbReference>
<dbReference type="Gene3D" id="1.25.40.240">
    <property type="entry name" value="Ku, C-terminal domain"/>
    <property type="match status" value="1"/>
</dbReference>
<dbReference type="GO" id="GO:0042162">
    <property type="term" value="F:telomeric DNA binding"/>
    <property type="evidence" value="ECO:0007669"/>
    <property type="project" value="InterPro"/>
</dbReference>
<dbReference type="GO" id="GO:0003690">
    <property type="term" value="F:double-stranded DNA binding"/>
    <property type="evidence" value="ECO:0007669"/>
    <property type="project" value="TreeGrafter"/>
</dbReference>
<dbReference type="Pfam" id="PF03730">
    <property type="entry name" value="Ku_C"/>
    <property type="match status" value="1"/>
</dbReference>
<protein>
    <submittedName>
        <fullName evidence="18">VWFA domain-containing protein</fullName>
    </submittedName>
</protein>
<dbReference type="SUPFAM" id="SSF101420">
    <property type="entry name" value="C-terminal domain of Ku80"/>
    <property type="match status" value="1"/>
</dbReference>
<dbReference type="GO" id="GO:0016787">
    <property type="term" value="F:hydrolase activity"/>
    <property type="evidence" value="ECO:0007669"/>
    <property type="project" value="UniProtKB-KW"/>
</dbReference>
<dbReference type="Gene3D" id="3.40.190.10">
    <property type="entry name" value="Periplasmic binding protein-like II"/>
    <property type="match status" value="1"/>
</dbReference>
<evidence type="ECO:0000256" key="10">
    <source>
        <dbReference type="ARBA" id="ARBA00023125"/>
    </source>
</evidence>
<dbReference type="GO" id="GO:0000723">
    <property type="term" value="P:telomere maintenance"/>
    <property type="evidence" value="ECO:0007669"/>
    <property type="project" value="InterPro"/>
</dbReference>
<organism evidence="17 18">
    <name type="scientific">Plectus sambesii</name>
    <dbReference type="NCBI Taxonomy" id="2011161"/>
    <lineage>
        <taxon>Eukaryota</taxon>
        <taxon>Metazoa</taxon>
        <taxon>Ecdysozoa</taxon>
        <taxon>Nematoda</taxon>
        <taxon>Chromadorea</taxon>
        <taxon>Plectida</taxon>
        <taxon>Plectina</taxon>
        <taxon>Plectoidea</taxon>
        <taxon>Plectidae</taxon>
        <taxon>Plectus</taxon>
    </lineage>
</organism>
<sequence length="1089" mass="122324">MTVNVLRLQKNIKRLLESTPNRTLKTATSVWLPVVYDCGLTSLQANVNCTLPGVSHEILDFILTALSIPYHLDGKSWEEWGGYDYDNETWTGTLGELYRGNYDMFAGEYEYTETRDEYFDYSYFLRQSEQVFIRSKPINSGYMINPLKLIFGAFSNAVIVAFFGTLLALGVGLALCKSLEYTMQHSHQSSFLAYLWHAPDHRSLKSGRTIFLLFSFFTALASGLLQPTLLTQLLITPNERPFSSIEELIRVLDSGKYKLVTENPTYSFFETMETSNLSYYVRLKMAVQKNGLRIVNSLEKVTTVLKTGNYLYPSSSHKAAIILQDDCNLEVRRNTKTTTMATSKEAVVLLLDVGANMALPANNRGDTYLDLALEGIQWILNRKIFAESKDEAALVLFASDTTKNPLEDGDSYSNIEVVSELQVPTFDLIKYAQNEVKATENEGDFLSALVVASEVLRGGTEGKKFAQKTIVLLSNLGGSLVDADEKNYKQIANALQANGIELNVIGADQRKSGEDADDNDDDQAGAYAANNDRNQGGGAKKTDNMLKGEMVISRLLEIVDGETYSLSEALEMLSYFSTRQVKPMPWKCDLELGEQVKVPLILYLKTKSAKLKQTWKRFDPSSNTEVQAEQMYERLKVAEDQPGPSTDDDNDRPFELPTADQFQVNKEDLVKGYKFGTTLVPFTEDDLNALKYKPDGKCLMILGFTKKEKVLRQYLVGDGTHYAIPNPSDEVGAVAFSALVQAMDEEGLAAIVRYAYNARSAPRLGVLFPKRSRDDSTKERPDMFVYTALPFSEDLRCFIFPEYPANTEPDDTDQMQAVDELINSMDLTTSHVDAATGRRVEDLRPEQVLNPHMQRVYQMLQHRALYPDQPLPDAESRIVRDQLEPRQELVNLAAGAIEKIKRRFLLTPVDDGKRKRRAAAEMFANAGATAEPAMKMPKQDDDAPANIGSVNPVRDFNSLVVRDFNQAVTQLISMIQQFVFDTLGNQALYQKALDCLMALRDAALQYAKPASYNEYLMRLKEDCVTNNRTDFWKQLLQHSAKVKPISKSESSSSDVTQDEADALMAQREIKEETKSSQLPENDNLLDELE</sequence>
<dbReference type="FunFam" id="1.10.1600.10:FF:000002">
    <property type="entry name" value="X-ray repair cross-complementing protein 5"/>
    <property type="match status" value="1"/>
</dbReference>
<keyword evidence="10" id="KW-0238">DNA-binding</keyword>
<keyword evidence="7" id="KW-0378">Hydrolase</keyword>
<dbReference type="GO" id="GO:0003678">
    <property type="term" value="F:DNA helicase activity"/>
    <property type="evidence" value="ECO:0007669"/>
    <property type="project" value="InterPro"/>
</dbReference>
<keyword evidence="12" id="KW-0234">DNA repair</keyword>
<feature type="region of interest" description="Disordered" evidence="14">
    <location>
        <begin position="636"/>
        <end position="658"/>
    </location>
</feature>
<dbReference type="InterPro" id="IPR002035">
    <property type="entry name" value="VWF_A"/>
</dbReference>
<evidence type="ECO:0000256" key="6">
    <source>
        <dbReference type="ARBA" id="ARBA00022763"/>
    </source>
</evidence>
<dbReference type="SMART" id="SM00559">
    <property type="entry name" value="Ku78"/>
    <property type="match status" value="1"/>
</dbReference>
<evidence type="ECO:0000256" key="11">
    <source>
        <dbReference type="ARBA" id="ARBA00023172"/>
    </source>
</evidence>
<evidence type="ECO:0000256" key="13">
    <source>
        <dbReference type="ARBA" id="ARBA00023242"/>
    </source>
</evidence>
<dbReference type="SUPFAM" id="SSF100939">
    <property type="entry name" value="SPOC domain-like"/>
    <property type="match status" value="1"/>
</dbReference>
<dbReference type="InterPro" id="IPR036465">
    <property type="entry name" value="vWFA_dom_sf"/>
</dbReference>
<dbReference type="PROSITE" id="PS50234">
    <property type="entry name" value="VWFA"/>
    <property type="match status" value="1"/>
</dbReference>
<dbReference type="SUPFAM" id="SSF53850">
    <property type="entry name" value="Periplasmic binding protein-like II"/>
    <property type="match status" value="1"/>
</dbReference>
<keyword evidence="15" id="KW-1133">Transmembrane helix</keyword>
<keyword evidence="11" id="KW-0233">DNA recombination</keyword>
<reference evidence="18" key="1">
    <citation type="submission" date="2022-11" db="UniProtKB">
        <authorList>
            <consortium name="WormBaseParasite"/>
        </authorList>
    </citation>
    <scope>IDENTIFICATION</scope>
</reference>
<keyword evidence="5" id="KW-0547">Nucleotide-binding</keyword>
<dbReference type="GO" id="GO:0005694">
    <property type="term" value="C:chromosome"/>
    <property type="evidence" value="ECO:0007669"/>
    <property type="project" value="UniProtKB-SubCell"/>
</dbReference>
<dbReference type="Gene3D" id="1.10.1600.10">
    <property type="match status" value="1"/>
</dbReference>
<dbReference type="InterPro" id="IPR024193">
    <property type="entry name" value="Ku80"/>
</dbReference>
<dbReference type="InterPro" id="IPR006164">
    <property type="entry name" value="DNA_bd_Ku70/Ku80"/>
</dbReference>
<dbReference type="CDD" id="cd00873">
    <property type="entry name" value="KU80"/>
    <property type="match status" value="1"/>
</dbReference>
<evidence type="ECO:0000256" key="12">
    <source>
        <dbReference type="ARBA" id="ARBA00023204"/>
    </source>
</evidence>
<keyword evidence="15" id="KW-0812">Transmembrane</keyword>
<evidence type="ECO:0000256" key="4">
    <source>
        <dbReference type="ARBA" id="ARBA00022454"/>
    </source>
</evidence>
<dbReference type="GO" id="GO:0043564">
    <property type="term" value="C:Ku70:Ku80 complex"/>
    <property type="evidence" value="ECO:0007669"/>
    <property type="project" value="InterPro"/>
</dbReference>
<dbReference type="GO" id="GO:0006310">
    <property type="term" value="P:DNA recombination"/>
    <property type="evidence" value="ECO:0007669"/>
    <property type="project" value="UniProtKB-KW"/>
</dbReference>
<feature type="domain" description="VWFA" evidence="16">
    <location>
        <begin position="346"/>
        <end position="573"/>
    </location>
</feature>
<dbReference type="InterPro" id="IPR005160">
    <property type="entry name" value="Ku_C"/>
</dbReference>
<keyword evidence="4" id="KW-0158">Chromosome</keyword>
<evidence type="ECO:0000256" key="3">
    <source>
        <dbReference type="ARBA" id="ARBA00007726"/>
    </source>
</evidence>